<dbReference type="PROSITE" id="PS51257">
    <property type="entry name" value="PROKAR_LIPOPROTEIN"/>
    <property type="match status" value="1"/>
</dbReference>
<dbReference type="Proteomes" id="UP000219565">
    <property type="component" value="Unassembled WGS sequence"/>
</dbReference>
<sequence>MHHRYPALAVSAAAIALACTSCAPSPHEVAAESSPSRWDPKPELTYVSKYPVREDLSEKSAQELGVAYLHRTLGALPPELSLVLSDRWDGRAVFDRNVDTCTIDRKVPDAPLGLWLHYLVTGAKEPARGYFDAFRSGWRSFGWEVTYEPTVEPDLIQATTPDHFTLTALVSSTGELGLDLASPCFPNAARGNVDPLPNPIVHP</sequence>
<reference evidence="2 3" key="1">
    <citation type="submission" date="2017-09" db="EMBL/GenBank/DDBJ databases">
        <authorList>
            <person name="Ehlers B."/>
            <person name="Leendertz F.H."/>
        </authorList>
    </citation>
    <scope>NUCLEOTIDE SEQUENCE [LARGE SCALE GENOMIC DNA]</scope>
    <source>
        <strain evidence="2 3">DSM 45537</strain>
    </source>
</reference>
<proteinExistence type="predicted"/>
<keyword evidence="3" id="KW-1185">Reference proteome</keyword>
<feature type="chain" id="PRO_5038537192" description="Lipoprotein" evidence="1">
    <location>
        <begin position="24"/>
        <end position="203"/>
    </location>
</feature>
<evidence type="ECO:0000313" key="3">
    <source>
        <dbReference type="Proteomes" id="UP000219565"/>
    </source>
</evidence>
<feature type="signal peptide" evidence="1">
    <location>
        <begin position="1"/>
        <end position="23"/>
    </location>
</feature>
<evidence type="ECO:0008006" key="4">
    <source>
        <dbReference type="Google" id="ProtNLM"/>
    </source>
</evidence>
<dbReference type="AlphaFoldDB" id="A0A285LRR9"/>
<dbReference type="EMBL" id="OBEG01000004">
    <property type="protein sequence ID" value="SNY87599.1"/>
    <property type="molecule type" value="Genomic_DNA"/>
</dbReference>
<organism evidence="2 3">
    <name type="scientific">Nocardia amikacinitolerans</name>
    <dbReference type="NCBI Taxonomy" id="756689"/>
    <lineage>
        <taxon>Bacteria</taxon>
        <taxon>Bacillati</taxon>
        <taxon>Actinomycetota</taxon>
        <taxon>Actinomycetes</taxon>
        <taxon>Mycobacteriales</taxon>
        <taxon>Nocardiaceae</taxon>
        <taxon>Nocardia</taxon>
    </lineage>
</organism>
<accession>A0A285LRR9</accession>
<evidence type="ECO:0000313" key="2">
    <source>
        <dbReference type="EMBL" id="SNY87599.1"/>
    </source>
</evidence>
<protein>
    <recommendedName>
        <fullName evidence="4">Lipoprotein</fullName>
    </recommendedName>
</protein>
<keyword evidence="1" id="KW-0732">Signal</keyword>
<gene>
    <name evidence="2" type="ORF">SAMN04244553_4547</name>
</gene>
<name>A0A285LRR9_9NOCA</name>
<evidence type="ECO:0000256" key="1">
    <source>
        <dbReference type="SAM" id="SignalP"/>
    </source>
</evidence>